<keyword evidence="5" id="KW-1185">Reference proteome</keyword>
<dbReference type="InterPro" id="IPR036569">
    <property type="entry name" value="RpiB_LacA_LacB_sf"/>
</dbReference>
<dbReference type="InterPro" id="IPR003500">
    <property type="entry name" value="RpiB_LacA_LacB"/>
</dbReference>
<dbReference type="KEGG" id="fmr:Fuma_02233"/>
<dbReference type="NCBIfam" id="NF004051">
    <property type="entry name" value="PRK05571.1"/>
    <property type="match status" value="1"/>
</dbReference>
<feature type="binding site" evidence="3">
    <location>
        <begin position="66"/>
        <end position="70"/>
    </location>
    <ligand>
        <name>D-ribulose 5-phosphate</name>
        <dbReference type="ChEBI" id="CHEBI:58121"/>
    </ligand>
</feature>
<dbReference type="EC" id="5.3.1.-" evidence="4"/>
<comment type="similarity">
    <text evidence="1">Belongs to the LacAB/RpiB family.</text>
</comment>
<dbReference type="NCBIfam" id="TIGR00689">
    <property type="entry name" value="rpiB_lacA_lacB"/>
    <property type="match status" value="1"/>
</dbReference>
<dbReference type="Pfam" id="PF02502">
    <property type="entry name" value="LacAB_rpiB"/>
    <property type="match status" value="1"/>
</dbReference>
<dbReference type="STRING" id="1891926.Fuma_02233"/>
<dbReference type="EMBL" id="CP017641">
    <property type="protein sequence ID" value="APZ92622.1"/>
    <property type="molecule type" value="Genomic_DNA"/>
</dbReference>
<evidence type="ECO:0000256" key="2">
    <source>
        <dbReference type="ARBA" id="ARBA00023235"/>
    </source>
</evidence>
<dbReference type="Proteomes" id="UP000187735">
    <property type="component" value="Chromosome"/>
</dbReference>
<dbReference type="GO" id="GO:0019316">
    <property type="term" value="P:D-allose catabolic process"/>
    <property type="evidence" value="ECO:0007669"/>
    <property type="project" value="TreeGrafter"/>
</dbReference>
<gene>
    <name evidence="4" type="primary">ywlF_2</name>
    <name evidence="4" type="ORF">Fuma_02233</name>
</gene>
<dbReference type="PANTHER" id="PTHR30345:SF0">
    <property type="entry name" value="DNA DAMAGE-REPAIR_TOLERATION PROTEIN DRT102"/>
    <property type="match status" value="1"/>
</dbReference>
<dbReference type="GO" id="GO:0009052">
    <property type="term" value="P:pentose-phosphate shunt, non-oxidative branch"/>
    <property type="evidence" value="ECO:0007669"/>
    <property type="project" value="TreeGrafter"/>
</dbReference>
<evidence type="ECO:0000313" key="4">
    <source>
        <dbReference type="EMBL" id="APZ92622.1"/>
    </source>
</evidence>
<accession>A0A1P8WEX8</accession>
<dbReference type="InterPro" id="IPR004785">
    <property type="entry name" value="RpiB"/>
</dbReference>
<feature type="binding site" evidence="3">
    <location>
        <position position="99"/>
    </location>
    <ligand>
        <name>D-ribulose 5-phosphate</name>
        <dbReference type="ChEBI" id="CHEBI:58121"/>
    </ligand>
</feature>
<feature type="binding site" evidence="3">
    <location>
        <position position="136"/>
    </location>
    <ligand>
        <name>D-ribulose 5-phosphate</name>
        <dbReference type="ChEBI" id="CHEBI:58121"/>
    </ligand>
</feature>
<keyword evidence="2 4" id="KW-0413">Isomerase</keyword>
<feature type="binding site" evidence="3">
    <location>
        <position position="109"/>
    </location>
    <ligand>
        <name>D-ribulose 5-phosphate</name>
        <dbReference type="ChEBI" id="CHEBI:58121"/>
    </ligand>
</feature>
<dbReference type="OrthoDB" id="1778624at2"/>
<dbReference type="Gene3D" id="3.40.1400.10">
    <property type="entry name" value="Sugar-phosphate isomerase, RpiB/LacA/LacB"/>
    <property type="match status" value="1"/>
</dbReference>
<organism evidence="4 5">
    <name type="scientific">Fuerstiella marisgermanici</name>
    <dbReference type="NCBI Taxonomy" id="1891926"/>
    <lineage>
        <taxon>Bacteria</taxon>
        <taxon>Pseudomonadati</taxon>
        <taxon>Planctomycetota</taxon>
        <taxon>Planctomycetia</taxon>
        <taxon>Planctomycetales</taxon>
        <taxon>Planctomycetaceae</taxon>
        <taxon>Fuerstiella</taxon>
    </lineage>
</organism>
<feature type="binding site" evidence="3">
    <location>
        <position position="132"/>
    </location>
    <ligand>
        <name>D-ribulose 5-phosphate</name>
        <dbReference type="ChEBI" id="CHEBI:58121"/>
    </ligand>
</feature>
<evidence type="ECO:0000313" key="5">
    <source>
        <dbReference type="Proteomes" id="UP000187735"/>
    </source>
</evidence>
<evidence type="ECO:0000256" key="3">
    <source>
        <dbReference type="PIRSR" id="PIRSR005384-2"/>
    </source>
</evidence>
<dbReference type="NCBIfam" id="TIGR01120">
    <property type="entry name" value="rpiB"/>
    <property type="match status" value="1"/>
</dbReference>
<proteinExistence type="inferred from homology"/>
<sequence>MKIAIASDHAGYEYKQQIIAKLIELGHEPHDFGTDSTDSVDYPDYIRPAAEAVARGEFDRGIVLGGSGNGEAIVANRVPGVRCGLCWNEESARLNRQHNDGNVLALGERMMDLKTALAIVDVWLKTRFEGGRHVARISKIDAAQQ</sequence>
<dbReference type="PIRSF" id="PIRSF005384">
    <property type="entry name" value="RpiB_LacA_B"/>
    <property type="match status" value="1"/>
</dbReference>
<reference evidence="4 5" key="1">
    <citation type="journal article" date="2016" name="Front. Microbiol.">
        <title>Fuerstia marisgermanicae gen. nov., sp. nov., an Unusual Member of the Phylum Planctomycetes from the German Wadden Sea.</title>
        <authorList>
            <person name="Kohn T."/>
            <person name="Heuer A."/>
            <person name="Jogler M."/>
            <person name="Vollmers J."/>
            <person name="Boedeker C."/>
            <person name="Bunk B."/>
            <person name="Rast P."/>
            <person name="Borchert D."/>
            <person name="Glockner I."/>
            <person name="Freese H.M."/>
            <person name="Klenk H.P."/>
            <person name="Overmann J."/>
            <person name="Kaster A.K."/>
            <person name="Rohde M."/>
            <person name="Wiegand S."/>
            <person name="Jogler C."/>
        </authorList>
    </citation>
    <scope>NUCLEOTIDE SEQUENCE [LARGE SCALE GENOMIC DNA]</scope>
    <source>
        <strain evidence="4 5">NH11</strain>
    </source>
</reference>
<evidence type="ECO:0000256" key="1">
    <source>
        <dbReference type="ARBA" id="ARBA00008754"/>
    </source>
</evidence>
<dbReference type="PANTHER" id="PTHR30345">
    <property type="entry name" value="RIBOSE-5-PHOSPHATE ISOMERASE B"/>
    <property type="match status" value="1"/>
</dbReference>
<dbReference type="RefSeq" id="WP_077024222.1">
    <property type="nucleotide sequence ID" value="NZ_CP017641.1"/>
</dbReference>
<dbReference type="SUPFAM" id="SSF89623">
    <property type="entry name" value="Ribose/Galactose isomerase RpiB/AlsB"/>
    <property type="match status" value="1"/>
</dbReference>
<feature type="binding site" evidence="3">
    <location>
        <begin position="8"/>
        <end position="9"/>
    </location>
    <ligand>
        <name>D-ribulose 5-phosphate</name>
        <dbReference type="ChEBI" id="CHEBI:58121"/>
    </ligand>
</feature>
<dbReference type="GO" id="GO:0004751">
    <property type="term" value="F:ribose-5-phosphate isomerase activity"/>
    <property type="evidence" value="ECO:0007669"/>
    <property type="project" value="TreeGrafter"/>
</dbReference>
<name>A0A1P8WEX8_9PLAN</name>
<protein>
    <submittedName>
        <fullName evidence="4">Sugar phosphate isomerase YwlF</fullName>
        <ecNumber evidence="4">5.3.1.-</ecNumber>
    </submittedName>
</protein>
<dbReference type="AlphaFoldDB" id="A0A1P8WEX8"/>